<feature type="transmembrane region" description="Helical" evidence="7">
    <location>
        <begin position="148"/>
        <end position="170"/>
    </location>
</feature>
<dbReference type="InterPro" id="IPR011701">
    <property type="entry name" value="MFS"/>
</dbReference>
<feature type="transmembrane region" description="Helical" evidence="7">
    <location>
        <begin position="85"/>
        <end position="102"/>
    </location>
</feature>
<proteinExistence type="predicted"/>
<dbReference type="InterPro" id="IPR020846">
    <property type="entry name" value="MFS_dom"/>
</dbReference>
<keyword evidence="5 7" id="KW-1133">Transmembrane helix</keyword>
<feature type="domain" description="Major facilitator superfamily (MFS) profile" evidence="8">
    <location>
        <begin position="20"/>
        <end position="451"/>
    </location>
</feature>
<dbReference type="AlphaFoldDB" id="A0AB39U5E7"/>
<feature type="transmembrane region" description="Helical" evidence="7">
    <location>
        <begin position="264"/>
        <end position="284"/>
    </location>
</feature>
<evidence type="ECO:0000256" key="6">
    <source>
        <dbReference type="ARBA" id="ARBA00023136"/>
    </source>
</evidence>
<name>A0AB39U5E7_9BIFI</name>
<feature type="transmembrane region" description="Helical" evidence="7">
    <location>
        <begin position="428"/>
        <end position="447"/>
    </location>
</feature>
<dbReference type="GO" id="GO:0005886">
    <property type="term" value="C:plasma membrane"/>
    <property type="evidence" value="ECO:0007669"/>
    <property type="project" value="UniProtKB-SubCell"/>
</dbReference>
<keyword evidence="3" id="KW-1003">Cell membrane</keyword>
<evidence type="ECO:0000259" key="8">
    <source>
        <dbReference type="PROSITE" id="PS50850"/>
    </source>
</evidence>
<dbReference type="SUPFAM" id="SSF103473">
    <property type="entry name" value="MFS general substrate transporter"/>
    <property type="match status" value="1"/>
</dbReference>
<feature type="transmembrane region" description="Helical" evidence="7">
    <location>
        <begin position="20"/>
        <end position="42"/>
    </location>
</feature>
<evidence type="ECO:0000256" key="7">
    <source>
        <dbReference type="SAM" id="Phobius"/>
    </source>
</evidence>
<dbReference type="KEGG" id="baqk:QN215_08300"/>
<dbReference type="InterPro" id="IPR050171">
    <property type="entry name" value="MFS_Transporters"/>
</dbReference>
<dbReference type="Pfam" id="PF07690">
    <property type="entry name" value="MFS_1"/>
    <property type="match status" value="2"/>
</dbReference>
<dbReference type="Gene3D" id="1.20.1250.20">
    <property type="entry name" value="MFS general substrate transporter like domains"/>
    <property type="match status" value="2"/>
</dbReference>
<accession>A0AB39U5E7</accession>
<feature type="transmembrane region" description="Helical" evidence="7">
    <location>
        <begin position="176"/>
        <end position="194"/>
    </location>
</feature>
<protein>
    <submittedName>
        <fullName evidence="9">MFS transporter</fullName>
    </submittedName>
</protein>
<dbReference type="GO" id="GO:0022857">
    <property type="term" value="F:transmembrane transporter activity"/>
    <property type="evidence" value="ECO:0007669"/>
    <property type="project" value="InterPro"/>
</dbReference>
<keyword evidence="2" id="KW-0813">Transport</keyword>
<reference evidence="9" key="1">
    <citation type="submission" date="2023-07" db="EMBL/GenBank/DDBJ databases">
        <title>Bifidobacterium aquikefiriaerophilum sp. nov. and Bifidobacterium eccum sp. nov., isolated from water kefir.</title>
        <authorList>
            <person name="Breselge S."/>
            <person name="Bellassi P."/>
            <person name="Barcenilla C."/>
            <person name="Alvarez-Ordonez A."/>
            <person name="Morelli L."/>
            <person name="Cotter P.D."/>
        </authorList>
    </citation>
    <scope>NUCLEOTIDE SEQUENCE</scope>
    <source>
        <strain evidence="9">WK041_4_12</strain>
    </source>
</reference>
<evidence type="ECO:0000313" key="9">
    <source>
        <dbReference type="EMBL" id="XDS44256.1"/>
    </source>
</evidence>
<feature type="transmembrane region" description="Helical" evidence="7">
    <location>
        <begin position="54"/>
        <end position="78"/>
    </location>
</feature>
<dbReference type="PROSITE" id="PS50850">
    <property type="entry name" value="MFS"/>
    <property type="match status" value="1"/>
</dbReference>
<dbReference type="InterPro" id="IPR036259">
    <property type="entry name" value="MFS_trans_sf"/>
</dbReference>
<evidence type="ECO:0000256" key="2">
    <source>
        <dbReference type="ARBA" id="ARBA00022448"/>
    </source>
</evidence>
<dbReference type="EMBL" id="CP129674">
    <property type="protein sequence ID" value="XDS44256.1"/>
    <property type="molecule type" value="Genomic_DNA"/>
</dbReference>
<organism evidence="9">
    <name type="scientific">Bifidobacterium aquikefiricola</name>
    <dbReference type="NCBI Taxonomy" id="3059038"/>
    <lineage>
        <taxon>Bacteria</taxon>
        <taxon>Bacillati</taxon>
        <taxon>Actinomycetota</taxon>
        <taxon>Actinomycetes</taxon>
        <taxon>Bifidobacteriales</taxon>
        <taxon>Bifidobacteriaceae</taxon>
        <taxon>Bifidobacterium</taxon>
    </lineage>
</organism>
<feature type="transmembrane region" description="Helical" evidence="7">
    <location>
        <begin position="358"/>
        <end position="382"/>
    </location>
</feature>
<sequence length="453" mass="48084">MAQATSEKTHAEQTDFLHHLFVPVYMPAIVFATGEGSLIPIVPLTAKALGANLATAGIISGLLMIGVVLGDVSSGFIVNKWGETVAMRIAAILAIVSAIFCWHAPNLVVLAAGVLVIGIASATFNLARHAFLTAWTPPWYRARAMSMLGGTTRIGYFVGPFLASPVIALAGSRSVYWIHVVACLTVLVILQVTPDPEKLLSANKARAERNRSGARVEKTNAHDAGHIALSHVTPQGIIESGNSEPDTDTTRVSAMMRRLMRFPVIRYGSILCRMGTAAGILQMMRASRQVILPLWGVQLNISAPHIALIMGVAGAVDLSLFYTSGQIMDRFGRRWAAVPVLVGISLGHLLMPLARVEWAYVCVAILISVANGLGSGIVMTLGADLAARYAPNNMPSFLSGWRMSTDSGSAAGPLAISGMTALSGLWSAAVLMGCIGLIGAFMMQRFIPRFIGK</sequence>
<keyword evidence="4 7" id="KW-0812">Transmembrane</keyword>
<evidence type="ECO:0000256" key="4">
    <source>
        <dbReference type="ARBA" id="ARBA00022692"/>
    </source>
</evidence>
<evidence type="ECO:0000256" key="5">
    <source>
        <dbReference type="ARBA" id="ARBA00022989"/>
    </source>
</evidence>
<feature type="transmembrane region" description="Helical" evidence="7">
    <location>
        <begin position="335"/>
        <end position="352"/>
    </location>
</feature>
<gene>
    <name evidence="9" type="ORF">QN215_08300</name>
</gene>
<feature type="transmembrane region" description="Helical" evidence="7">
    <location>
        <begin position="304"/>
        <end position="323"/>
    </location>
</feature>
<dbReference type="PANTHER" id="PTHR23517">
    <property type="entry name" value="RESISTANCE PROTEIN MDTM, PUTATIVE-RELATED-RELATED"/>
    <property type="match status" value="1"/>
</dbReference>
<feature type="transmembrane region" description="Helical" evidence="7">
    <location>
        <begin position="108"/>
        <end position="127"/>
    </location>
</feature>
<dbReference type="PANTHER" id="PTHR23517:SF3">
    <property type="entry name" value="INTEGRAL MEMBRANE TRANSPORT PROTEIN"/>
    <property type="match status" value="1"/>
</dbReference>
<dbReference type="RefSeq" id="WP_369343848.1">
    <property type="nucleotide sequence ID" value="NZ_CP129674.1"/>
</dbReference>
<comment type="subcellular location">
    <subcellularLocation>
        <location evidence="1">Cell membrane</location>
        <topology evidence="1">Multi-pass membrane protein</topology>
    </subcellularLocation>
</comment>
<evidence type="ECO:0000256" key="3">
    <source>
        <dbReference type="ARBA" id="ARBA00022475"/>
    </source>
</evidence>
<keyword evidence="6 7" id="KW-0472">Membrane</keyword>
<evidence type="ECO:0000256" key="1">
    <source>
        <dbReference type="ARBA" id="ARBA00004651"/>
    </source>
</evidence>